<comment type="subcellular location">
    <subcellularLocation>
        <location evidence="1">Nucleus</location>
    </subcellularLocation>
</comment>
<reference evidence="9 10" key="1">
    <citation type="submission" date="2017-06" db="EMBL/GenBank/DDBJ databases">
        <title>Ant-infecting Ophiocordyceps genomes reveal a high diversity of potential behavioral manipulation genes and a possible major role for enterotoxins.</title>
        <authorList>
            <person name="De Bekker C."/>
            <person name="Evans H.C."/>
            <person name="Brachmann A."/>
            <person name="Hughes D.P."/>
        </authorList>
    </citation>
    <scope>NUCLEOTIDE SEQUENCE [LARGE SCALE GENOMIC DNA]</scope>
    <source>
        <strain evidence="9 10">1348a</strain>
    </source>
</reference>
<evidence type="ECO:0000256" key="4">
    <source>
        <dbReference type="ARBA" id="ARBA00023242"/>
    </source>
</evidence>
<accession>A0A2C5ZP80</accession>
<feature type="compositionally biased region" description="Basic and acidic residues" evidence="5">
    <location>
        <begin position="1731"/>
        <end position="1793"/>
    </location>
</feature>
<dbReference type="Proteomes" id="UP000224854">
    <property type="component" value="Unassembled WGS sequence"/>
</dbReference>
<feature type="compositionally biased region" description="Basic and acidic residues" evidence="5">
    <location>
        <begin position="2369"/>
        <end position="2379"/>
    </location>
</feature>
<feature type="region of interest" description="Disordered" evidence="5">
    <location>
        <begin position="1"/>
        <end position="130"/>
    </location>
</feature>
<feature type="compositionally biased region" description="Polar residues" evidence="5">
    <location>
        <begin position="64"/>
        <end position="121"/>
    </location>
</feature>
<dbReference type="Pfam" id="PF11732">
    <property type="entry name" value="Thoc2"/>
    <property type="match status" value="1"/>
</dbReference>
<dbReference type="InterPro" id="IPR040007">
    <property type="entry name" value="Tho2"/>
</dbReference>
<dbReference type="GO" id="GO:0006397">
    <property type="term" value="P:mRNA processing"/>
    <property type="evidence" value="ECO:0007669"/>
    <property type="project" value="InterPro"/>
</dbReference>
<dbReference type="OrthoDB" id="29024at2759"/>
<feature type="compositionally biased region" description="Basic and acidic residues" evidence="5">
    <location>
        <begin position="1811"/>
        <end position="1834"/>
    </location>
</feature>
<dbReference type="InterPro" id="IPR021726">
    <property type="entry name" value="THO_THOC2_N"/>
</dbReference>
<protein>
    <recommendedName>
        <fullName evidence="3">THO complex subunit 2</fullName>
    </recommendedName>
</protein>
<feature type="region of interest" description="Disordered" evidence="5">
    <location>
        <begin position="1558"/>
        <end position="2447"/>
    </location>
</feature>
<evidence type="ECO:0000256" key="2">
    <source>
        <dbReference type="ARBA" id="ARBA00007857"/>
    </source>
</evidence>
<evidence type="ECO:0000256" key="5">
    <source>
        <dbReference type="SAM" id="MobiDB-lite"/>
    </source>
</evidence>
<keyword evidence="4" id="KW-0539">Nucleus</keyword>
<feature type="domain" description="THO complex subunit 2 N-terminal" evidence="8">
    <location>
        <begin position="146"/>
        <end position="872"/>
    </location>
</feature>
<feature type="domain" description="THO complex subunitTHOC2 N-terminal" evidence="7">
    <location>
        <begin position="874"/>
        <end position="949"/>
    </location>
</feature>
<dbReference type="InterPro" id="IPR032302">
    <property type="entry name" value="THOC2_N"/>
</dbReference>
<dbReference type="InterPro" id="IPR021418">
    <property type="entry name" value="THO_THOC2_C"/>
</dbReference>
<proteinExistence type="inferred from homology"/>
<gene>
    <name evidence="9" type="ORF">CDD82_1238</name>
</gene>
<evidence type="ECO:0000259" key="7">
    <source>
        <dbReference type="Pfam" id="PF11732"/>
    </source>
</evidence>
<feature type="compositionally biased region" description="Basic and acidic residues" evidence="5">
    <location>
        <begin position="2007"/>
        <end position="2021"/>
    </location>
</feature>
<feature type="compositionally biased region" description="Basic and acidic residues" evidence="5">
    <location>
        <begin position="1695"/>
        <end position="1706"/>
    </location>
</feature>
<dbReference type="PANTHER" id="PTHR21597:SF0">
    <property type="entry name" value="THO COMPLEX SUBUNIT 2"/>
    <property type="match status" value="1"/>
</dbReference>
<comment type="similarity">
    <text evidence="2">Belongs to the THOC2 family.</text>
</comment>
<feature type="compositionally biased region" description="Basic and acidic residues" evidence="5">
    <location>
        <begin position="1911"/>
        <end position="1921"/>
    </location>
</feature>
<feature type="region of interest" description="Disordered" evidence="5">
    <location>
        <begin position="574"/>
        <end position="611"/>
    </location>
</feature>
<feature type="compositionally biased region" description="Basic and acidic residues" evidence="5">
    <location>
        <begin position="1662"/>
        <end position="1673"/>
    </location>
</feature>
<evidence type="ECO:0000256" key="3">
    <source>
        <dbReference type="ARBA" id="ARBA00019596"/>
    </source>
</evidence>
<name>A0A2C5ZP80_9HYPO</name>
<feature type="region of interest" description="Disordered" evidence="5">
    <location>
        <begin position="1141"/>
        <end position="1181"/>
    </location>
</feature>
<feature type="compositionally biased region" description="Basic and acidic residues" evidence="5">
    <location>
        <begin position="1396"/>
        <end position="1411"/>
    </location>
</feature>
<dbReference type="EMBL" id="NJEU01000136">
    <property type="protein sequence ID" value="PHH81224.1"/>
    <property type="molecule type" value="Genomic_DNA"/>
</dbReference>
<feature type="region of interest" description="Disordered" evidence="5">
    <location>
        <begin position="1396"/>
        <end position="1426"/>
    </location>
</feature>
<feature type="compositionally biased region" description="Gly residues" evidence="5">
    <location>
        <begin position="2103"/>
        <end position="2119"/>
    </location>
</feature>
<feature type="compositionally biased region" description="Basic and acidic residues" evidence="5">
    <location>
        <begin position="2342"/>
        <end position="2353"/>
    </location>
</feature>
<dbReference type="Pfam" id="PF11262">
    <property type="entry name" value="Tho2"/>
    <property type="match status" value="1"/>
</dbReference>
<comment type="caution">
    <text evidence="9">The sequence shown here is derived from an EMBL/GenBank/DDBJ whole genome shotgun (WGS) entry which is preliminary data.</text>
</comment>
<feature type="compositionally biased region" description="Basic and acidic residues" evidence="5">
    <location>
        <begin position="2280"/>
        <end position="2334"/>
    </location>
</feature>
<sequence length="2447" mass="271972">MPPKRKRSDRPSLEGSRPSPHRPADAPMAQHDREDTSTRGNMRGRTPRGSFNRRDSANSHIRPLSNSHGPQSPSSPSLTHPHQNNTTPTRPQSTSHQAQSLAAKQPATPQAPSTKHSSSPIATAPPADGASFKPSTILAQYFYDNLTDDKVRCWAEKGRQEIIQHGVQSREDVDITELSSLFQEFVHAVLEGRLGAADAGACVREILGEETSTVTKDSESFAPHTLLLDSLAIVMDNKPDLYQPAIRDFLMATGVSSTLMRQVLDDSLLQNLGLVRDKFARLGVRQATNLLYRQANFNLLREESEGYSKLITEIFSANSVPPPPPREVFEKVKALIGTFDLDVGRVLDVTLDVAAAVLIKQFKFFVKFLRTSSWWPSSCLTDDSPFIGGLPTWAHPDYPDWVTSEEDEARNCELRQQRDIAFWDRARQVHIAAFFELGGRRGPTQEALQAHSSAAKDGQAIPGDGWQQKWTKETGTLPPSGNRVAAQLLGFKLRFYNSDIRDKDDILPANLLYLSALLIKIGFISLIDLYPHLSPADEEMDKVREQEMEKLETEERAARGGQMNALLMAGVLPQGDDDNPVAAVSARKEPLKKAEPDQKKQTQSETEKKLPEPLEQKMSLLIQLLTIGAIPESLFILGKFPWIPDVSLDVLQRVHRILHVCIQKVYNESRPSPLDSTQFPAKNIADSDQTGVVKGSVRLSRLPTKQLLRWPHPDNSETSDNRNYRFYLDEWSDNVPVCQTVDDVFTLCDTFLNISGVNIGKDEALLAKLASIGAKSLATDHSEANRARWQDLLRRLLLPALSHTKANASVVNAIWELVKQYPLLTRYSMYAEWFEGQISRLPAMKKAFARATSETRATMKRVSLTNLSEMAKRLAKTSYASPGIVFKVAFEQLESYSNLIEAFVECTKYFTDLSYDVLVWSLLNSLGKSRSRTQENHALTTSKWLQALSRFSGKVFRRYPVLNPVPVLQYVDDQLFNGNWTDLIILKEFISSMGGIVDAIDFTDYQILSMAGGPCLRRHTLVRAQDRRLENTKSSGRLANALSHSNLAARLLINLAQFRQTAIYNIPEERAHIKYLSSTVDDTHQILIQYLDFLWSSLDADKFDLIIPSIPVLMRSYGLDPNLAFLIGRPSLAHHMFPWKGDRSKKDGAKATKASTDKEGDTKMTESTEAEEQQKPDETSLSRTALAILQPIVDAVQEKVPAELWAKFTPELYTTFWALQLGDLCFPEHIYVKERSKIMKEWSALSNDRSDMTRSGLNRKQEKRKELMDVQGSLIEELSEHGLRKAKWKFYLTKLFQSGFCEKAKADAVSDALCEQCFLPRLLLSPTDAEFCFRFLKALHDWNAPVFRLMSFYDRLFHANRLRSLIFMCTVREAEYLGRFLKLILEDLSRWHKNEAVPGEKESNKTTKDGVRLGAYDQEGKGPADQPRLGFSLSVNEQGKADSFVEHVQFRDMLFRWHKNLNMALKSCLGGSEWMHIRNAITVLRAIIDFFPAVDFMGTQFMAQLQAISKREAAPKATPESEEGDRVDLSVAAQAAMSELQKRKGNLVMVQAFRSNAAGDSKGEQSQLTSANESRKATVAVATPPASSNTEKGATMRLRPTAPDFKPLPSKALPTKMSTAEEEDGEVQDARDAKGLKEPRERTTSSATVTKESLPPKPAESSARDSPRRDDRTPLGPAQSSTPRPSGPSSASSEARTHGKLPDRPTHNLPSRPDVPIPSNMSAERYGQQRGVERREGRDQRDIRGPRDGREGWEGRESRDTREVREGQDGREQRQPETERSGRLREFLDRRMADGTPDGSRLEMAPQPGQVDRERPSERDRRPVRSQDRHEEIQPHVSSGAPSSAPAGPSEPAMNPERAALVAQGGPDRRRADNDRQPRMSRPDANDSFDTHRAGPMSDRHETMYSTQNRGRRDEAHERGPRGQSPRRVSRHGAEPGPGGANFDERPVRPYPPDQRLPGRDVRDRSPLGAPGYRTDRPPMDRDPDRGGEGMRDASSGFHRSGPRGGPDYEHRLPPHHHDQNYGRLNAPPTSGDVPSGPRGRGRVSLRGSHGPHGSTPSRGEGRFGGPDTPRALTPERLPPTGPASGRGRRPYEYSGPAPPTGPSGGAPAPGGRNMGPGPDGAPSKPAEMAPSSGVHPDRLAQMGPNPSSSHSSSHPPHAVSHGRQAGSGDRQVSGPPRPSHATSAAEQVVPTGPALSTERTRNGGGRRQLAGINNMLQQAQSMPDLNRSRSGQQPRQFLGNSDAQVLTGGEASSTGGHERGEGSWQDAPGYSSGNLVDGPPRREASHRGERDNRMERPSRPSRRSSRERERSPPRSAREDEGKEHGGDYRDRRPVGGPDNVGAKDREVRRPGREMMGPPHVHGNGRELLTTREVRHRGDGGFVGHRTADDWASNGAGYRSSRGGPRDGGLRPPEERRDGRDDRGRKRRSEDGMGHLASEREKRPRRG</sequence>
<feature type="compositionally biased region" description="Basic and acidic residues" evidence="5">
    <location>
        <begin position="1957"/>
        <end position="1966"/>
    </location>
</feature>
<evidence type="ECO:0000259" key="8">
    <source>
        <dbReference type="Pfam" id="PF16134"/>
    </source>
</evidence>
<feature type="compositionally biased region" description="Polar residues" evidence="5">
    <location>
        <begin position="1678"/>
        <end position="1694"/>
    </location>
</feature>
<feature type="compositionally biased region" description="Basic and acidic residues" evidence="5">
    <location>
        <begin position="2404"/>
        <end position="2447"/>
    </location>
</feature>
<feature type="domain" description="THO complex subunitTHOC2 C-terminal" evidence="6">
    <location>
        <begin position="1205"/>
        <end position="1540"/>
    </location>
</feature>
<feature type="compositionally biased region" description="Basic and acidic residues" evidence="5">
    <location>
        <begin position="1141"/>
        <end position="1180"/>
    </location>
</feature>
<evidence type="ECO:0000256" key="1">
    <source>
        <dbReference type="ARBA" id="ARBA00004123"/>
    </source>
</evidence>
<feature type="compositionally biased region" description="Polar residues" evidence="5">
    <location>
        <begin position="2215"/>
        <end position="2256"/>
    </location>
</feature>
<evidence type="ECO:0000259" key="6">
    <source>
        <dbReference type="Pfam" id="PF11262"/>
    </source>
</evidence>
<evidence type="ECO:0000313" key="9">
    <source>
        <dbReference type="EMBL" id="PHH81224.1"/>
    </source>
</evidence>
<feature type="compositionally biased region" description="Low complexity" evidence="5">
    <location>
        <begin position="2147"/>
        <end position="2158"/>
    </location>
</feature>
<dbReference type="GO" id="GO:0006406">
    <property type="term" value="P:mRNA export from nucleus"/>
    <property type="evidence" value="ECO:0007669"/>
    <property type="project" value="InterPro"/>
</dbReference>
<feature type="compositionally biased region" description="Basic and acidic residues" evidence="5">
    <location>
        <begin position="1974"/>
        <end position="1992"/>
    </location>
</feature>
<organism evidence="9 10">
    <name type="scientific">Ophiocordyceps australis</name>
    <dbReference type="NCBI Taxonomy" id="1399860"/>
    <lineage>
        <taxon>Eukaryota</taxon>
        <taxon>Fungi</taxon>
        <taxon>Dikarya</taxon>
        <taxon>Ascomycota</taxon>
        <taxon>Pezizomycotina</taxon>
        <taxon>Sordariomycetes</taxon>
        <taxon>Hypocreomycetidae</taxon>
        <taxon>Hypocreales</taxon>
        <taxon>Ophiocordycipitaceae</taxon>
        <taxon>Ophiocordyceps</taxon>
    </lineage>
</organism>
<dbReference type="Pfam" id="PF16134">
    <property type="entry name" value="THOC2_N"/>
    <property type="match status" value="1"/>
</dbReference>
<feature type="compositionally biased region" description="Basic and acidic residues" evidence="5">
    <location>
        <begin position="586"/>
        <end position="611"/>
    </location>
</feature>
<keyword evidence="10" id="KW-1185">Reference proteome</keyword>
<dbReference type="GO" id="GO:0000445">
    <property type="term" value="C:THO complex part of transcription export complex"/>
    <property type="evidence" value="ECO:0007669"/>
    <property type="project" value="TreeGrafter"/>
</dbReference>
<evidence type="ECO:0000313" key="10">
    <source>
        <dbReference type="Proteomes" id="UP000224854"/>
    </source>
</evidence>
<feature type="compositionally biased region" description="Low complexity" evidence="5">
    <location>
        <begin position="1838"/>
        <end position="1853"/>
    </location>
</feature>
<dbReference type="GO" id="GO:0003729">
    <property type="term" value="F:mRNA binding"/>
    <property type="evidence" value="ECO:0007669"/>
    <property type="project" value="TreeGrafter"/>
</dbReference>
<feature type="compositionally biased region" description="Basic and acidic residues" evidence="5">
    <location>
        <begin position="1867"/>
        <end position="1903"/>
    </location>
</feature>
<dbReference type="PANTHER" id="PTHR21597">
    <property type="entry name" value="THO2 PROTEIN"/>
    <property type="match status" value="1"/>
</dbReference>
<feature type="compositionally biased region" description="Basic and acidic residues" evidence="5">
    <location>
        <begin position="1628"/>
        <end position="1643"/>
    </location>
</feature>